<sequence length="461" mass="52284">MKSPLHKGFTMKYRIVEPDRKCGGHITNVRKDWEFSGVIESPNWGGFYPPNMDCTWMIDGIVCEKTLRGNGTIQTWNYPSGGRAGKCRYIIKAEPTQAIRIKFKTIGLRVASTSQCFFNRDNLLESADYVEACSNFTGGRPDDKQLNQRYICARYPFVEEGEFIMSGNRPLIIEYASSGHPNNKGILLEFLTMDVDYKITIFRFCGGLIPPPLLSTSYKMVVVFNSDRSVAGKGFSARFEAVDSSIDCDRTFTAPSGEIVFNGSLGRFAQCDFHISVNFDNKCLIKMRNGISEQSPGFPTLRGDSEVCDEYPMDVLRSHGSRVLITLRTTDSSKTFFIMSYEQVISRNRVRFSLVNLDDLKSSDDSGFCGLFASNRLDLLFLYSFTRIKIKVILCYFVKVKIFDGPHNDARLMYPVLSTKSYSVNWDIFVIFIFSLIIILFTLPSNQKIKNKITFGLRGEL</sequence>
<protein>
    <submittedName>
        <fullName evidence="7">CUB domain-containing protein</fullName>
    </submittedName>
</protein>
<feature type="domain" description="CUB" evidence="5">
    <location>
        <begin position="22"/>
        <end position="242"/>
    </location>
</feature>
<evidence type="ECO:0000256" key="2">
    <source>
        <dbReference type="ARBA" id="ARBA00023157"/>
    </source>
</evidence>
<keyword evidence="2" id="KW-1015">Disulfide bond</keyword>
<dbReference type="InterPro" id="IPR000859">
    <property type="entry name" value="CUB_dom"/>
</dbReference>
<reference evidence="7" key="1">
    <citation type="submission" date="2016-11" db="UniProtKB">
        <authorList>
            <consortium name="WormBaseParasite"/>
        </authorList>
    </citation>
    <scope>IDENTIFICATION</scope>
</reference>
<dbReference type="Pfam" id="PF00431">
    <property type="entry name" value="CUB"/>
    <property type="match status" value="1"/>
</dbReference>
<comment type="caution">
    <text evidence="3">Lacks conserved residue(s) required for the propagation of feature annotation.</text>
</comment>
<evidence type="ECO:0000313" key="6">
    <source>
        <dbReference type="Proteomes" id="UP000095283"/>
    </source>
</evidence>
<keyword evidence="4" id="KW-1133">Transmembrane helix</keyword>
<dbReference type="InterPro" id="IPR035914">
    <property type="entry name" value="Sperma_CUB_dom_sf"/>
</dbReference>
<name>A0A1I7X9N0_HETBA</name>
<dbReference type="Gene3D" id="2.60.120.290">
    <property type="entry name" value="Spermadhesin, CUB domain"/>
    <property type="match status" value="3"/>
</dbReference>
<organism evidence="6 7">
    <name type="scientific">Heterorhabditis bacteriophora</name>
    <name type="common">Entomopathogenic nematode worm</name>
    <dbReference type="NCBI Taxonomy" id="37862"/>
    <lineage>
        <taxon>Eukaryota</taxon>
        <taxon>Metazoa</taxon>
        <taxon>Ecdysozoa</taxon>
        <taxon>Nematoda</taxon>
        <taxon>Chromadorea</taxon>
        <taxon>Rhabditida</taxon>
        <taxon>Rhabditina</taxon>
        <taxon>Rhabditomorpha</taxon>
        <taxon>Strongyloidea</taxon>
        <taxon>Heterorhabditidae</taxon>
        <taxon>Heterorhabditis</taxon>
    </lineage>
</organism>
<evidence type="ECO:0000256" key="4">
    <source>
        <dbReference type="SAM" id="Phobius"/>
    </source>
</evidence>
<dbReference type="PANTHER" id="PTHR24251">
    <property type="entry name" value="OVOCHYMASE-RELATED"/>
    <property type="match status" value="1"/>
</dbReference>
<accession>A0A1I7X9N0</accession>
<dbReference type="PROSITE" id="PS01180">
    <property type="entry name" value="CUB"/>
    <property type="match status" value="1"/>
</dbReference>
<dbReference type="SUPFAM" id="SSF49854">
    <property type="entry name" value="Spermadhesin, CUB domain"/>
    <property type="match status" value="2"/>
</dbReference>
<dbReference type="SMART" id="SM00042">
    <property type="entry name" value="CUB"/>
    <property type="match status" value="1"/>
</dbReference>
<feature type="transmembrane region" description="Helical" evidence="4">
    <location>
        <begin position="424"/>
        <end position="443"/>
    </location>
</feature>
<dbReference type="PANTHER" id="PTHR24251:SF30">
    <property type="entry name" value="MEMBRANE FRIZZLED-RELATED PROTEIN"/>
    <property type="match status" value="1"/>
</dbReference>
<dbReference type="AlphaFoldDB" id="A0A1I7X9N0"/>
<evidence type="ECO:0000256" key="3">
    <source>
        <dbReference type="PROSITE-ProRule" id="PRU00059"/>
    </source>
</evidence>
<proteinExistence type="predicted"/>
<evidence type="ECO:0000259" key="5">
    <source>
        <dbReference type="PROSITE" id="PS01180"/>
    </source>
</evidence>
<evidence type="ECO:0000313" key="7">
    <source>
        <dbReference type="WBParaSite" id="Hba_14080"/>
    </source>
</evidence>
<keyword evidence="6" id="KW-1185">Reference proteome</keyword>
<keyword evidence="4" id="KW-0812">Transmembrane</keyword>
<dbReference type="Proteomes" id="UP000095283">
    <property type="component" value="Unplaced"/>
</dbReference>
<dbReference type="CDD" id="cd00041">
    <property type="entry name" value="CUB"/>
    <property type="match status" value="1"/>
</dbReference>
<keyword evidence="4" id="KW-0472">Membrane</keyword>
<keyword evidence="1" id="KW-0677">Repeat</keyword>
<evidence type="ECO:0000256" key="1">
    <source>
        <dbReference type="ARBA" id="ARBA00022737"/>
    </source>
</evidence>
<dbReference type="WBParaSite" id="Hba_14080">
    <property type="protein sequence ID" value="Hba_14080"/>
    <property type="gene ID" value="Hba_14080"/>
</dbReference>